<dbReference type="InterPro" id="IPR006964">
    <property type="entry name" value="NUDE_dom"/>
</dbReference>
<feature type="coiled-coil region" evidence="8">
    <location>
        <begin position="22"/>
        <end position="179"/>
    </location>
</feature>
<keyword evidence="6 8" id="KW-0175">Coiled coil</keyword>
<dbReference type="Pfam" id="PF04880">
    <property type="entry name" value="NUDE_C"/>
    <property type="match status" value="1"/>
</dbReference>
<dbReference type="InterPro" id="IPR033494">
    <property type="entry name" value="NUDE"/>
</dbReference>
<reference evidence="11" key="1">
    <citation type="journal article" date="2023" name="Mol. Biol. Evol.">
        <title>Third-Generation Sequencing Reveals the Adaptive Role of the Epigenome in Three Deep-Sea Polychaetes.</title>
        <authorList>
            <person name="Perez M."/>
            <person name="Aroh O."/>
            <person name="Sun Y."/>
            <person name="Lan Y."/>
            <person name="Juniper S.K."/>
            <person name="Young C.R."/>
            <person name="Angers B."/>
            <person name="Qian P.Y."/>
        </authorList>
    </citation>
    <scope>NUCLEOTIDE SEQUENCE</scope>
    <source>
        <strain evidence="11">R07B-5</strain>
    </source>
</reference>
<evidence type="ECO:0000256" key="7">
    <source>
        <dbReference type="ARBA" id="ARBA00023212"/>
    </source>
</evidence>
<dbReference type="GO" id="GO:0000776">
    <property type="term" value="C:kinetochore"/>
    <property type="evidence" value="ECO:0007669"/>
    <property type="project" value="TreeGrafter"/>
</dbReference>
<gene>
    <name evidence="11" type="ORF">NP493_345g01003</name>
</gene>
<organism evidence="11 12">
    <name type="scientific">Ridgeia piscesae</name>
    <name type="common">Tubeworm</name>
    <dbReference type="NCBI Taxonomy" id="27915"/>
    <lineage>
        <taxon>Eukaryota</taxon>
        <taxon>Metazoa</taxon>
        <taxon>Spiralia</taxon>
        <taxon>Lophotrochozoa</taxon>
        <taxon>Annelida</taxon>
        <taxon>Polychaeta</taxon>
        <taxon>Sedentaria</taxon>
        <taxon>Canalipalpata</taxon>
        <taxon>Sabellida</taxon>
        <taxon>Siboglinidae</taxon>
        <taxon>Ridgeia</taxon>
    </lineage>
</organism>
<evidence type="ECO:0000256" key="3">
    <source>
        <dbReference type="ARBA" id="ARBA00007429"/>
    </source>
</evidence>
<name>A0AAD9L4D7_RIDPI</name>
<keyword evidence="12" id="KW-1185">Reference proteome</keyword>
<sequence>MDSEEPSFSSPKEGMEYWKNLAKQYKISLDEVKEELDEFQVSSHELEVELEAQLEQTEAKNKELRSANYRLQMDLQSLRDKMEQQQQSSHQHNTVLQDELAQVSAFKDELQKYIRELEQTNDDLERAKRATVVSLEDFEQRLNQAIERNAFLESELEERETLSITVQRLKDEARDLRSELAVKKPVGDSPSSPRMPEMPNGGSDHDKEMASSPRRTEGFITPAATPARTAVLNRNNSGGTPLTASARISALNIVGDLLRKVGALESKLASCRNFVNSQPRSNKTTSPTSPNGSPSWSDIMTFSQFHQPGTPLTETHRLTLSATPKGEEVTPHRSSGRQFTGGAPSRQARS</sequence>
<dbReference type="GO" id="GO:0016477">
    <property type="term" value="P:cell migration"/>
    <property type="evidence" value="ECO:0007669"/>
    <property type="project" value="TreeGrafter"/>
</dbReference>
<dbReference type="GO" id="GO:0007020">
    <property type="term" value="P:microtubule nucleation"/>
    <property type="evidence" value="ECO:0007669"/>
    <property type="project" value="TreeGrafter"/>
</dbReference>
<evidence type="ECO:0000256" key="2">
    <source>
        <dbReference type="ARBA" id="ARBA00004300"/>
    </source>
</evidence>
<dbReference type="GO" id="GO:0005813">
    <property type="term" value="C:centrosome"/>
    <property type="evidence" value="ECO:0007669"/>
    <property type="project" value="UniProtKB-SubCell"/>
</dbReference>
<comment type="caution">
    <text evidence="11">The sequence shown here is derived from an EMBL/GenBank/DDBJ whole genome shotgun (WGS) entry which is preliminary data.</text>
</comment>
<dbReference type="GO" id="GO:0047496">
    <property type="term" value="P:vesicle transport along microtubule"/>
    <property type="evidence" value="ECO:0007669"/>
    <property type="project" value="TreeGrafter"/>
</dbReference>
<accession>A0AAD9L4D7</accession>
<evidence type="ECO:0000256" key="4">
    <source>
        <dbReference type="ARBA" id="ARBA00022490"/>
    </source>
</evidence>
<protein>
    <recommendedName>
        <fullName evidence="10">NUDE domain-containing protein</fullName>
    </recommendedName>
</protein>
<dbReference type="GO" id="GO:0005874">
    <property type="term" value="C:microtubule"/>
    <property type="evidence" value="ECO:0007669"/>
    <property type="project" value="UniProtKB-KW"/>
</dbReference>
<comment type="similarity">
    <text evidence="3">Belongs to the nudE family.</text>
</comment>
<feature type="region of interest" description="Disordered" evidence="9">
    <location>
        <begin position="276"/>
        <end position="350"/>
    </location>
</feature>
<dbReference type="EMBL" id="JAODUO010000345">
    <property type="protein sequence ID" value="KAK2182615.1"/>
    <property type="molecule type" value="Genomic_DNA"/>
</dbReference>
<dbReference type="GO" id="GO:0005871">
    <property type="term" value="C:kinesin complex"/>
    <property type="evidence" value="ECO:0007669"/>
    <property type="project" value="TreeGrafter"/>
</dbReference>
<dbReference type="GO" id="GO:0000132">
    <property type="term" value="P:establishment of mitotic spindle orientation"/>
    <property type="evidence" value="ECO:0007669"/>
    <property type="project" value="TreeGrafter"/>
</dbReference>
<evidence type="ECO:0000256" key="8">
    <source>
        <dbReference type="SAM" id="Coils"/>
    </source>
</evidence>
<feature type="region of interest" description="Disordered" evidence="9">
    <location>
        <begin position="180"/>
        <end position="213"/>
    </location>
</feature>
<dbReference type="Gene3D" id="6.10.250.1080">
    <property type="match status" value="1"/>
</dbReference>
<proteinExistence type="inferred from homology"/>
<dbReference type="GO" id="GO:0007059">
    <property type="term" value="P:chromosome segregation"/>
    <property type="evidence" value="ECO:0007669"/>
    <property type="project" value="TreeGrafter"/>
</dbReference>
<keyword evidence="7" id="KW-0206">Cytoskeleton</keyword>
<dbReference type="Proteomes" id="UP001209878">
    <property type="component" value="Unassembled WGS sequence"/>
</dbReference>
<keyword evidence="5" id="KW-0493">Microtubule</keyword>
<dbReference type="AlphaFoldDB" id="A0AAD9L4D7"/>
<evidence type="ECO:0000313" key="12">
    <source>
        <dbReference type="Proteomes" id="UP001209878"/>
    </source>
</evidence>
<evidence type="ECO:0000313" key="11">
    <source>
        <dbReference type="EMBL" id="KAK2182615.1"/>
    </source>
</evidence>
<feature type="compositionally biased region" description="Low complexity" evidence="9">
    <location>
        <begin position="281"/>
        <end position="297"/>
    </location>
</feature>
<evidence type="ECO:0000256" key="6">
    <source>
        <dbReference type="ARBA" id="ARBA00023054"/>
    </source>
</evidence>
<dbReference type="GO" id="GO:0051642">
    <property type="term" value="P:centrosome localization"/>
    <property type="evidence" value="ECO:0007669"/>
    <property type="project" value="TreeGrafter"/>
</dbReference>
<evidence type="ECO:0000259" key="10">
    <source>
        <dbReference type="Pfam" id="PF04880"/>
    </source>
</evidence>
<keyword evidence="4" id="KW-0963">Cytoplasm</keyword>
<dbReference type="PANTHER" id="PTHR10921">
    <property type="entry name" value="NUCLEAR DISTRIBUTION PROTEIN NUDE HOMOLOG 1"/>
    <property type="match status" value="1"/>
</dbReference>
<evidence type="ECO:0000256" key="5">
    <source>
        <dbReference type="ARBA" id="ARBA00022701"/>
    </source>
</evidence>
<comment type="subcellular location">
    <subcellularLocation>
        <location evidence="2">Cytoplasm</location>
        <location evidence="2">Cytoskeleton</location>
        <location evidence="2">Microtubule organizing center</location>
        <location evidence="2">Centrosome</location>
    </subcellularLocation>
    <subcellularLocation>
        <location evidence="1">Cytoplasm</location>
        <location evidence="1">Cytoskeleton</location>
        <location evidence="1">Spindle</location>
    </subcellularLocation>
</comment>
<feature type="compositionally biased region" description="Basic and acidic residues" evidence="9">
    <location>
        <begin position="203"/>
        <end position="213"/>
    </location>
</feature>
<evidence type="ECO:0000256" key="1">
    <source>
        <dbReference type="ARBA" id="ARBA00004186"/>
    </source>
</evidence>
<dbReference type="GO" id="GO:0005819">
    <property type="term" value="C:spindle"/>
    <property type="evidence" value="ECO:0007669"/>
    <property type="project" value="UniProtKB-SubCell"/>
</dbReference>
<dbReference type="GO" id="GO:0008017">
    <property type="term" value="F:microtubule binding"/>
    <property type="evidence" value="ECO:0007669"/>
    <property type="project" value="InterPro"/>
</dbReference>
<feature type="compositionally biased region" description="Polar residues" evidence="9">
    <location>
        <begin position="298"/>
        <end position="322"/>
    </location>
</feature>
<dbReference type="PANTHER" id="PTHR10921:SF1">
    <property type="entry name" value="NUCLEAR DISTRIBUTION PROTEIN NUDE HOMOLOG"/>
    <property type="match status" value="1"/>
</dbReference>
<dbReference type="GO" id="GO:0007100">
    <property type="term" value="P:mitotic centrosome separation"/>
    <property type="evidence" value="ECO:0007669"/>
    <property type="project" value="TreeGrafter"/>
</dbReference>
<feature type="domain" description="NUDE" evidence="10">
    <location>
        <begin position="134"/>
        <end position="290"/>
    </location>
</feature>
<evidence type="ECO:0000256" key="9">
    <source>
        <dbReference type="SAM" id="MobiDB-lite"/>
    </source>
</evidence>